<dbReference type="Gene3D" id="3.10.150.10">
    <property type="entry name" value="DNA Polymerase III, subunit A, domain 2"/>
    <property type="match status" value="1"/>
</dbReference>
<dbReference type="PANTHER" id="PTHR30478:SF0">
    <property type="entry name" value="BETA SLIDING CLAMP"/>
    <property type="match status" value="1"/>
</dbReference>
<keyword evidence="7 10" id="KW-0235">DNA replication</keyword>
<dbReference type="InterPro" id="IPR022635">
    <property type="entry name" value="DNA_polIII_beta_C"/>
</dbReference>
<evidence type="ECO:0000313" key="14">
    <source>
        <dbReference type="EMBL" id="CAH2397923.1"/>
    </source>
</evidence>
<keyword evidence="15" id="KW-1185">Reference proteome</keyword>
<evidence type="ECO:0000256" key="1">
    <source>
        <dbReference type="ARBA" id="ARBA00004496"/>
    </source>
</evidence>
<keyword evidence="4 10" id="KW-0963">Cytoplasm</keyword>
<organism evidence="14 15">
    <name type="scientific">Mesorhizobium ventifaucium</name>
    <dbReference type="NCBI Taxonomy" id="666020"/>
    <lineage>
        <taxon>Bacteria</taxon>
        <taxon>Pseudomonadati</taxon>
        <taxon>Pseudomonadota</taxon>
        <taxon>Alphaproteobacteria</taxon>
        <taxon>Hyphomicrobiales</taxon>
        <taxon>Phyllobacteriaceae</taxon>
        <taxon>Mesorhizobium</taxon>
    </lineage>
</organism>
<dbReference type="Proteomes" id="UP001152604">
    <property type="component" value="Unassembled WGS sequence"/>
</dbReference>
<accession>A0ABM9DMT4</accession>
<keyword evidence="9" id="KW-0238">DNA-binding</keyword>
<comment type="caution">
    <text evidence="14">The sequence shown here is derived from an EMBL/GenBank/DDBJ whole genome shotgun (WGS) entry which is preliminary data.</text>
</comment>
<dbReference type="InterPro" id="IPR022634">
    <property type="entry name" value="DNA_polIII_beta_N"/>
</dbReference>
<evidence type="ECO:0000259" key="12">
    <source>
        <dbReference type="Pfam" id="PF02767"/>
    </source>
</evidence>
<comment type="function">
    <text evidence="10">Confers DNA tethering and processivity to DNA polymerases and other proteins. Acts as a clamp, forming a ring around DNA (a reaction catalyzed by the clamp-loading complex) which diffuses in an ATP-independent manner freely and bidirectionally along dsDNA. Initially characterized for its ability to contact the catalytic subunit of DNA polymerase III (Pol III), a complex, multichain enzyme responsible for most of the replicative synthesis in bacteria; Pol III exhibits 3'-5' exonuclease proofreading activity. The beta chain is required for initiation of replication as well as for processivity of DNA replication.</text>
</comment>
<dbReference type="RefSeq" id="WP_254024409.1">
    <property type="nucleotide sequence ID" value="NZ_CAKXZS010000011.1"/>
</dbReference>
<dbReference type="SMART" id="SM00480">
    <property type="entry name" value="POL3Bc"/>
    <property type="match status" value="1"/>
</dbReference>
<keyword evidence="5 10" id="KW-0808">Transferase</keyword>
<dbReference type="CDD" id="cd00140">
    <property type="entry name" value="beta_clamp"/>
    <property type="match status" value="1"/>
</dbReference>
<dbReference type="Pfam" id="PF02768">
    <property type="entry name" value="DNA_pol3_beta_3"/>
    <property type="match status" value="1"/>
</dbReference>
<dbReference type="Pfam" id="PF00712">
    <property type="entry name" value="DNA_pol3_beta"/>
    <property type="match status" value="1"/>
</dbReference>
<dbReference type="PANTHER" id="PTHR30478">
    <property type="entry name" value="DNA POLYMERASE III SUBUNIT BETA"/>
    <property type="match status" value="1"/>
</dbReference>
<evidence type="ECO:0000259" key="11">
    <source>
        <dbReference type="Pfam" id="PF00712"/>
    </source>
</evidence>
<evidence type="ECO:0000256" key="6">
    <source>
        <dbReference type="ARBA" id="ARBA00022695"/>
    </source>
</evidence>
<evidence type="ECO:0000256" key="2">
    <source>
        <dbReference type="ARBA" id="ARBA00010752"/>
    </source>
</evidence>
<evidence type="ECO:0000259" key="13">
    <source>
        <dbReference type="Pfam" id="PF02768"/>
    </source>
</evidence>
<feature type="domain" description="DNA polymerase III beta sliding clamp N-terminal" evidence="11">
    <location>
        <begin position="1"/>
        <end position="120"/>
    </location>
</feature>
<evidence type="ECO:0000256" key="7">
    <source>
        <dbReference type="ARBA" id="ARBA00022705"/>
    </source>
</evidence>
<dbReference type="SUPFAM" id="SSF55979">
    <property type="entry name" value="DNA clamp"/>
    <property type="match status" value="3"/>
</dbReference>
<comment type="subunit">
    <text evidence="10">Forms a ring-shaped head-to-tail homodimer around DNA.</text>
</comment>
<feature type="domain" description="DNA polymerase III beta sliding clamp central" evidence="12">
    <location>
        <begin position="131"/>
        <end position="249"/>
    </location>
</feature>
<feature type="domain" description="DNA polymerase III beta sliding clamp C-terminal" evidence="13">
    <location>
        <begin position="252"/>
        <end position="371"/>
    </location>
</feature>
<dbReference type="Pfam" id="PF02767">
    <property type="entry name" value="DNA_pol3_beta_2"/>
    <property type="match status" value="1"/>
</dbReference>
<dbReference type="EMBL" id="CAKXZS010000011">
    <property type="protein sequence ID" value="CAH2397923.1"/>
    <property type="molecule type" value="Genomic_DNA"/>
</dbReference>
<dbReference type="PIRSF" id="PIRSF000804">
    <property type="entry name" value="DNA_pol_III_b"/>
    <property type="match status" value="1"/>
</dbReference>
<evidence type="ECO:0000256" key="10">
    <source>
        <dbReference type="PIRNR" id="PIRNR000804"/>
    </source>
</evidence>
<gene>
    <name evidence="14" type="primary">dnaN</name>
    <name evidence="14" type="ORF">MES4922_190491</name>
</gene>
<evidence type="ECO:0000256" key="5">
    <source>
        <dbReference type="ARBA" id="ARBA00022679"/>
    </source>
</evidence>
<dbReference type="InterPro" id="IPR022637">
    <property type="entry name" value="DNA_polIII_beta_cen"/>
</dbReference>
<protein>
    <recommendedName>
        <fullName evidence="3 10">Beta sliding clamp</fullName>
    </recommendedName>
</protein>
<sequence length="372" mass="40356">MRVILERSNLLKSLNHVHRVVERRNTIPILSNVLLSAEGATLEMKATDLDLEVTEATPAKVERGGATTVPAHLLYDIVRKLADGAEVMLKTDEDGNAMAVTSGRSSFRLQCLPQSDFPELSAGSFSHIFRLDSVALKGLIEKTQFAISTEETRYYLNGIYLHTHDADGKLKLRSVATDGHRLARAEIDAPAGSEGMPGIIIPRKTVSELQKLVDDPDIAVTTELSDTKIRFTIGSVVLTSKLIDGTFPDYQRVIPTGNDKKLIIDRQSFAAAVDRVSTISSERGRAVKLSIGEGQVTLAVNNPDSGSATEELAADYSSDAIEIGFNAKYLLDVAAQLTGTEAKFMLADAGSPTLIHDMADETTLYVLMPMRV</sequence>
<reference evidence="14" key="1">
    <citation type="submission" date="2022-03" db="EMBL/GenBank/DDBJ databases">
        <authorList>
            <person name="Brunel B."/>
        </authorList>
    </citation>
    <scope>NUCLEOTIDE SEQUENCE</scope>
    <source>
        <strain evidence="14">STM4922sample</strain>
    </source>
</reference>
<name>A0ABM9DMT4_9HYPH</name>
<comment type="similarity">
    <text evidence="2 10">Belongs to the beta sliding clamp family.</text>
</comment>
<evidence type="ECO:0000256" key="3">
    <source>
        <dbReference type="ARBA" id="ARBA00021035"/>
    </source>
</evidence>
<evidence type="ECO:0000313" key="15">
    <source>
        <dbReference type="Proteomes" id="UP001152604"/>
    </source>
</evidence>
<evidence type="ECO:0000256" key="4">
    <source>
        <dbReference type="ARBA" id="ARBA00022490"/>
    </source>
</evidence>
<comment type="subcellular location">
    <subcellularLocation>
        <location evidence="1 10">Cytoplasm</location>
    </subcellularLocation>
</comment>
<dbReference type="InterPro" id="IPR001001">
    <property type="entry name" value="DNA_polIII_beta"/>
</dbReference>
<dbReference type="InterPro" id="IPR046938">
    <property type="entry name" value="DNA_clamp_sf"/>
</dbReference>
<dbReference type="Gene3D" id="3.70.10.10">
    <property type="match status" value="1"/>
</dbReference>
<keyword evidence="8 10" id="KW-0239">DNA-directed DNA polymerase</keyword>
<keyword evidence="6 10" id="KW-0548">Nucleotidyltransferase</keyword>
<evidence type="ECO:0000256" key="8">
    <source>
        <dbReference type="ARBA" id="ARBA00022932"/>
    </source>
</evidence>
<dbReference type="NCBIfam" id="TIGR00663">
    <property type="entry name" value="dnan"/>
    <property type="match status" value="1"/>
</dbReference>
<proteinExistence type="inferred from homology"/>
<evidence type="ECO:0000256" key="9">
    <source>
        <dbReference type="ARBA" id="ARBA00023125"/>
    </source>
</evidence>